<dbReference type="Pfam" id="PF00621">
    <property type="entry name" value="RhoGEF"/>
    <property type="match status" value="1"/>
</dbReference>
<dbReference type="CDD" id="cd10572">
    <property type="entry name" value="PH_RhoGEF3_XPLN"/>
    <property type="match status" value="1"/>
</dbReference>
<evidence type="ECO:0000256" key="4">
    <source>
        <dbReference type="ARBA" id="ARBA00023847"/>
    </source>
</evidence>
<evidence type="ECO:0000256" key="3">
    <source>
        <dbReference type="ARBA" id="ARBA00022658"/>
    </source>
</evidence>
<dbReference type="OMA" id="MADHTCR"/>
<dbReference type="SMART" id="SM00325">
    <property type="entry name" value="RhoGEF"/>
    <property type="match status" value="1"/>
</dbReference>
<keyword evidence="10" id="KW-1185">Reference proteome</keyword>
<name>W5NAI4_LEPOC</name>
<evidence type="ECO:0000313" key="9">
    <source>
        <dbReference type="Ensembl" id="ENSLOCP00000017643.1"/>
    </source>
</evidence>
<dbReference type="EMBL" id="AHAT01006759">
    <property type="status" value="NOT_ANNOTATED_CDS"/>
    <property type="molecule type" value="Genomic_DNA"/>
</dbReference>
<dbReference type="eggNOG" id="KOG4305">
    <property type="taxonomic scope" value="Eukaryota"/>
</dbReference>
<feature type="region of interest" description="Disordered" evidence="6">
    <location>
        <begin position="120"/>
        <end position="141"/>
    </location>
</feature>
<dbReference type="EMBL" id="AHAT01006760">
    <property type="status" value="NOT_ANNOTATED_CDS"/>
    <property type="molecule type" value="Genomic_DNA"/>
</dbReference>
<organism evidence="9 10">
    <name type="scientific">Lepisosteus oculatus</name>
    <name type="common">Spotted gar</name>
    <dbReference type="NCBI Taxonomy" id="7918"/>
    <lineage>
        <taxon>Eukaryota</taxon>
        <taxon>Metazoa</taxon>
        <taxon>Chordata</taxon>
        <taxon>Craniata</taxon>
        <taxon>Vertebrata</taxon>
        <taxon>Euteleostomi</taxon>
        <taxon>Actinopterygii</taxon>
        <taxon>Neopterygii</taxon>
        <taxon>Holostei</taxon>
        <taxon>Semionotiformes</taxon>
        <taxon>Lepisosteidae</taxon>
        <taxon>Lepisosteus</taxon>
    </lineage>
</organism>
<dbReference type="GO" id="GO:0005737">
    <property type="term" value="C:cytoplasm"/>
    <property type="evidence" value="ECO:0007669"/>
    <property type="project" value="UniProtKB-SubCell"/>
</dbReference>
<dbReference type="InParanoid" id="W5NAI4"/>
<evidence type="ECO:0000259" key="8">
    <source>
        <dbReference type="PROSITE" id="PS50010"/>
    </source>
</evidence>
<keyword evidence="2" id="KW-0963">Cytoplasm</keyword>
<dbReference type="Ensembl" id="ENSLOCT00000017675.1">
    <property type="protein sequence ID" value="ENSLOCP00000017643.1"/>
    <property type="gene ID" value="ENSLOCG00000014322.1"/>
</dbReference>
<feature type="compositionally biased region" description="Basic residues" evidence="6">
    <location>
        <begin position="128"/>
        <end position="141"/>
    </location>
</feature>
<dbReference type="GO" id="GO:0035556">
    <property type="term" value="P:intracellular signal transduction"/>
    <property type="evidence" value="ECO:0007669"/>
    <property type="project" value="InterPro"/>
</dbReference>
<sequence>SKGEMMEREESEAESPSSWSPVQRERLFTCGTISDISGKKRKQGTVSETEAVTRVLEDKDVDDVAANAGPVKDGEEPSNKRVKPVSKGAGLASFMGPVKSTSLKRIGQSIQRSISFKTEARPLPPAPLRHRQKAASLPRRRNSQLWSETVESISEELPAKEIKRQEVIFELTQGEKQLIEDLNLAKKAYYEPMLKLDIMTESELGQIFGTLDSLIPLHEDLLNQLENLRGTKNCVAEVGPTLMNWFPCLEAYITYCCNQVAAKALLDHKKQDRKVDEFLRLCQESSFSRRLDLWNFLDLPRSRLVKYPLLLREILKSTAPDHPDHQHLQEAMELIQRVVSQVNSKTGEAECQFYRRGLYYLEDTQRVPEIQLSRYLYCHGDLKSNKGQKLHVFLFELVLVVTRPVSHSDVLQFQVYRQPIPVGDLVLEDLPDGEAGVGGSFRGAFASGNERAKNFFRVSSKGRSKGQAHSLQANDSFNKQQWVSCIRQAIVSFRDQQDPGPAPDSSLEDIADLSLDCDDKGGGDVEMTDT</sequence>
<dbReference type="GeneTree" id="ENSGT00940000165571"/>
<comment type="function">
    <text evidence="5">Acts as a guanine nucleotide exchange factor (GEF) for RhoA and RhoB GTPases.</text>
</comment>
<dbReference type="SUPFAM" id="SSF50729">
    <property type="entry name" value="PH domain-like"/>
    <property type="match status" value="1"/>
</dbReference>
<dbReference type="Gene3D" id="2.30.29.30">
    <property type="entry name" value="Pleckstrin-homology domain (PH domain)/Phosphotyrosine-binding domain (PTB)"/>
    <property type="match status" value="1"/>
</dbReference>
<dbReference type="InterPro" id="IPR051480">
    <property type="entry name" value="Endocytic_GEF_Adapter"/>
</dbReference>
<feature type="domain" description="DH" evidence="8">
    <location>
        <begin position="163"/>
        <end position="345"/>
    </location>
</feature>
<dbReference type="InterPro" id="IPR001849">
    <property type="entry name" value="PH_domain"/>
</dbReference>
<feature type="domain" description="PH" evidence="7">
    <location>
        <begin position="369"/>
        <end position="491"/>
    </location>
</feature>
<reference evidence="9" key="3">
    <citation type="submission" date="2025-09" db="UniProtKB">
        <authorList>
            <consortium name="Ensembl"/>
        </authorList>
    </citation>
    <scope>IDENTIFICATION</scope>
</reference>
<dbReference type="Pfam" id="PF22697">
    <property type="entry name" value="SOS1_NGEF_PH"/>
    <property type="match status" value="1"/>
</dbReference>
<dbReference type="Bgee" id="ENSLOCG00000014322">
    <property type="expression patterns" value="Expressed in mesonephros and 9 other cell types or tissues"/>
</dbReference>
<keyword evidence="3" id="KW-0344">Guanine-nucleotide releasing factor</keyword>
<evidence type="ECO:0000256" key="1">
    <source>
        <dbReference type="ARBA" id="ARBA00004496"/>
    </source>
</evidence>
<evidence type="ECO:0000256" key="5">
    <source>
        <dbReference type="ARBA" id="ARBA00043905"/>
    </source>
</evidence>
<reference evidence="10" key="1">
    <citation type="submission" date="2011-12" db="EMBL/GenBank/DDBJ databases">
        <title>The Draft Genome of Lepisosteus oculatus.</title>
        <authorList>
            <consortium name="The Broad Institute Genome Assembly &amp; Analysis Group"/>
            <consortium name="Computational R&amp;D Group"/>
            <consortium name="and Sequencing Platform"/>
            <person name="Di Palma F."/>
            <person name="Alfoldi J."/>
            <person name="Johnson J."/>
            <person name="Berlin A."/>
            <person name="Gnerre S."/>
            <person name="Jaffe D."/>
            <person name="MacCallum I."/>
            <person name="Young S."/>
            <person name="Walker B.J."/>
            <person name="Lander E.S."/>
            <person name="Lindblad-Toh K."/>
        </authorList>
    </citation>
    <scope>NUCLEOTIDE SEQUENCE [LARGE SCALE GENOMIC DNA]</scope>
</reference>
<dbReference type="PANTHER" id="PTHR46006:SF3">
    <property type="entry name" value="RHO GUANINE NUCLEOTIDE EXCHANGE FACTOR 3"/>
    <property type="match status" value="1"/>
</dbReference>
<reference evidence="9" key="2">
    <citation type="submission" date="2025-08" db="UniProtKB">
        <authorList>
            <consortium name="Ensembl"/>
        </authorList>
    </citation>
    <scope>IDENTIFICATION</scope>
</reference>
<feature type="region of interest" description="Disordered" evidence="6">
    <location>
        <begin position="1"/>
        <end position="25"/>
    </location>
</feature>
<evidence type="ECO:0000256" key="6">
    <source>
        <dbReference type="SAM" id="MobiDB-lite"/>
    </source>
</evidence>
<evidence type="ECO:0000313" key="10">
    <source>
        <dbReference type="Proteomes" id="UP000018468"/>
    </source>
</evidence>
<dbReference type="HOGENOM" id="CLU_027428_2_0_1"/>
<dbReference type="PROSITE" id="PS00741">
    <property type="entry name" value="DH_1"/>
    <property type="match status" value="1"/>
</dbReference>
<evidence type="ECO:0000259" key="7">
    <source>
        <dbReference type="PROSITE" id="PS50003"/>
    </source>
</evidence>
<dbReference type="SMART" id="SM00233">
    <property type="entry name" value="PH"/>
    <property type="match status" value="1"/>
</dbReference>
<dbReference type="InterPro" id="IPR000219">
    <property type="entry name" value="DH_dom"/>
</dbReference>
<dbReference type="PROSITE" id="PS50010">
    <property type="entry name" value="DH_2"/>
    <property type="match status" value="1"/>
</dbReference>
<accession>W5NAI4</accession>
<dbReference type="AlphaFoldDB" id="W5NAI4"/>
<dbReference type="CDD" id="cd00160">
    <property type="entry name" value="RhoGEF"/>
    <property type="match status" value="1"/>
</dbReference>
<dbReference type="EMBL" id="AHAT01006758">
    <property type="status" value="NOT_ANNOTATED_CDS"/>
    <property type="molecule type" value="Genomic_DNA"/>
</dbReference>
<dbReference type="FunFam" id="2.30.29.30:FF:000151">
    <property type="entry name" value="Rho guanine nucleotide exchange factor 3"/>
    <property type="match status" value="1"/>
</dbReference>
<feature type="region of interest" description="Disordered" evidence="6">
    <location>
        <begin position="495"/>
        <end position="530"/>
    </location>
</feature>
<dbReference type="Gene3D" id="1.20.900.10">
    <property type="entry name" value="Dbl homology (DH) domain"/>
    <property type="match status" value="1"/>
</dbReference>
<dbReference type="GO" id="GO:0035025">
    <property type="term" value="P:positive regulation of Rho protein signal transduction"/>
    <property type="evidence" value="ECO:0000318"/>
    <property type="project" value="GO_Central"/>
</dbReference>
<dbReference type="PROSITE" id="PS50003">
    <property type="entry name" value="PH_DOMAIN"/>
    <property type="match status" value="1"/>
</dbReference>
<dbReference type="STRING" id="7918.ENSLOCP00000017643"/>
<dbReference type="InterPro" id="IPR011993">
    <property type="entry name" value="PH-like_dom_sf"/>
</dbReference>
<comment type="subcellular location">
    <subcellularLocation>
        <location evidence="1">Cytoplasm</location>
    </subcellularLocation>
</comment>
<evidence type="ECO:0000256" key="2">
    <source>
        <dbReference type="ARBA" id="ARBA00022490"/>
    </source>
</evidence>
<dbReference type="PANTHER" id="PTHR46006">
    <property type="entry name" value="RHO GUANINE NUCLEOTIDE EXCHANGE FACTOR AT 64C, ISOFORM A"/>
    <property type="match status" value="1"/>
</dbReference>
<dbReference type="InterPro" id="IPR001331">
    <property type="entry name" value="GDS_CDC24_CS"/>
</dbReference>
<dbReference type="InterPro" id="IPR055251">
    <property type="entry name" value="SOS1_NGEF_PH"/>
</dbReference>
<dbReference type="InterPro" id="IPR035899">
    <property type="entry name" value="DBL_dom_sf"/>
</dbReference>
<dbReference type="Proteomes" id="UP000018468">
    <property type="component" value="Linkage group LG1"/>
</dbReference>
<dbReference type="InterPro" id="IPR044129">
    <property type="entry name" value="PH_RhoGEF3_XPLN"/>
</dbReference>
<dbReference type="GO" id="GO:0005085">
    <property type="term" value="F:guanyl-nucleotide exchange factor activity"/>
    <property type="evidence" value="ECO:0007669"/>
    <property type="project" value="UniProtKB-KW"/>
</dbReference>
<proteinExistence type="predicted"/>
<dbReference type="SUPFAM" id="SSF48065">
    <property type="entry name" value="DBL homology domain (DH-domain)"/>
    <property type="match status" value="1"/>
</dbReference>
<feature type="region of interest" description="Disordered" evidence="6">
    <location>
        <begin position="55"/>
        <end position="85"/>
    </location>
</feature>
<protein>
    <recommendedName>
        <fullName evidence="4">Rho guanine nucleotide exchange factor 3</fullName>
    </recommendedName>
</protein>